<gene>
    <name evidence="2" type="ORF">AVDCRST_MAG87-663</name>
</gene>
<feature type="compositionally biased region" description="Basic and acidic residues" evidence="1">
    <location>
        <begin position="39"/>
        <end position="49"/>
    </location>
</feature>
<dbReference type="AlphaFoldDB" id="A0A6J4UEE6"/>
<name>A0A6J4UEE6_9BACT</name>
<evidence type="ECO:0000256" key="1">
    <source>
        <dbReference type="SAM" id="MobiDB-lite"/>
    </source>
</evidence>
<evidence type="ECO:0000313" key="2">
    <source>
        <dbReference type="EMBL" id="CAA9548424.1"/>
    </source>
</evidence>
<feature type="region of interest" description="Disordered" evidence="1">
    <location>
        <begin position="24"/>
        <end position="55"/>
    </location>
</feature>
<protein>
    <submittedName>
        <fullName evidence="2">Uncharacterized protein</fullName>
    </submittedName>
</protein>
<sequence length="66" mass="6902">GTLIGDRVGLASSSRAKSRDLVSFPADAEGAGAATSRSWRAELGSERDPPTSLGMTGWRLFGEVVH</sequence>
<feature type="non-terminal residue" evidence="2">
    <location>
        <position position="1"/>
    </location>
</feature>
<accession>A0A6J4UEE6</accession>
<reference evidence="2" key="1">
    <citation type="submission" date="2020-02" db="EMBL/GenBank/DDBJ databases">
        <authorList>
            <person name="Meier V. D."/>
        </authorList>
    </citation>
    <scope>NUCLEOTIDE SEQUENCE</scope>
    <source>
        <strain evidence="2">AVDCRST_MAG87</strain>
    </source>
</reference>
<proteinExistence type="predicted"/>
<dbReference type="EMBL" id="CADCWJ010000161">
    <property type="protein sequence ID" value="CAA9548424.1"/>
    <property type="molecule type" value="Genomic_DNA"/>
</dbReference>
<organism evidence="2">
    <name type="scientific">uncultured Thermomicrobiales bacterium</name>
    <dbReference type="NCBI Taxonomy" id="1645740"/>
    <lineage>
        <taxon>Bacteria</taxon>
        <taxon>Pseudomonadati</taxon>
        <taxon>Thermomicrobiota</taxon>
        <taxon>Thermomicrobia</taxon>
        <taxon>Thermomicrobiales</taxon>
        <taxon>environmental samples</taxon>
    </lineage>
</organism>